<feature type="compositionally biased region" description="Low complexity" evidence="5">
    <location>
        <begin position="47"/>
        <end position="56"/>
    </location>
</feature>
<dbReference type="EMBL" id="NEDP02001809">
    <property type="protein sequence ID" value="OWF52405.1"/>
    <property type="molecule type" value="Genomic_DNA"/>
</dbReference>
<feature type="compositionally biased region" description="Basic and acidic residues" evidence="5">
    <location>
        <begin position="505"/>
        <end position="520"/>
    </location>
</feature>
<evidence type="ECO:0000256" key="4">
    <source>
        <dbReference type="ARBA" id="ARBA00023136"/>
    </source>
</evidence>
<organism evidence="8 9">
    <name type="scientific">Mizuhopecten yessoensis</name>
    <name type="common">Japanese scallop</name>
    <name type="synonym">Patinopecten yessoensis</name>
    <dbReference type="NCBI Taxonomy" id="6573"/>
    <lineage>
        <taxon>Eukaryota</taxon>
        <taxon>Metazoa</taxon>
        <taxon>Spiralia</taxon>
        <taxon>Lophotrochozoa</taxon>
        <taxon>Mollusca</taxon>
        <taxon>Bivalvia</taxon>
        <taxon>Autobranchia</taxon>
        <taxon>Pteriomorphia</taxon>
        <taxon>Pectinida</taxon>
        <taxon>Pectinoidea</taxon>
        <taxon>Pectinidae</taxon>
        <taxon>Mizuhopecten</taxon>
    </lineage>
</organism>
<gene>
    <name evidence="8" type="ORF">KP79_PYT22142</name>
</gene>
<dbReference type="AlphaFoldDB" id="A0A210QUJ5"/>
<evidence type="ECO:0000256" key="1">
    <source>
        <dbReference type="ARBA" id="ARBA00004167"/>
    </source>
</evidence>
<accession>A0A210QUJ5</accession>
<dbReference type="GO" id="GO:0032366">
    <property type="term" value="P:intracellular sterol transport"/>
    <property type="evidence" value="ECO:0007669"/>
    <property type="project" value="TreeGrafter"/>
</dbReference>
<dbReference type="OrthoDB" id="2162691at2759"/>
<feature type="compositionally biased region" description="Basic residues" evidence="5">
    <location>
        <begin position="737"/>
        <end position="747"/>
    </location>
</feature>
<dbReference type="Pfam" id="PF02893">
    <property type="entry name" value="GRAM"/>
    <property type="match status" value="1"/>
</dbReference>
<dbReference type="InterPro" id="IPR011993">
    <property type="entry name" value="PH-like_dom_sf"/>
</dbReference>
<feature type="compositionally biased region" description="Polar residues" evidence="5">
    <location>
        <begin position="725"/>
        <end position="736"/>
    </location>
</feature>
<proteinExistence type="predicted"/>
<feature type="compositionally biased region" description="Basic and acidic residues" evidence="5">
    <location>
        <begin position="234"/>
        <end position="243"/>
    </location>
</feature>
<sequence>MLKLLENIDGRDDSFNNHDGNSDSISGNNQHIPISNRDSNVNRDNKQNYVNGQNNNNDEDVAAVTVTSARNTFFRRSPQPTLKRKAGETSPVNVASSQESSTGSEPYINNDMNCDSPGRNISTVYRRAISPLFKDVDNKSAPTCPSDGYLDNAVTPDQNKTSNSLDHNVSSDSASKSTESKKSLSHVETPSENIFGDKTPSSKVTPKVTVSSASSPNMCNDKLSVAKSDIDRSSSFKGLERASDSGSRSSAEFTRAHSRERSFEKSLDNIMDRCSEKSLDLNLSVECKNGTHSDKTSVDDSNVSKKSDKKKKTAPWYTMWSPSYKSRTDDFKKFFKDVPSDDRLIVDYSCALQKDILVHGRMFLTQNWVCFYANIFRWETVLTIPCKEITAVTKEKTARVIPNAIQIATDKEKHFFTSFGARDKTYMMLFRVWQNALLEQPMSPKELWQWVHYSYGEELGLTSSDDDYVAPPAGIEEAVEENSKCENTDSSEVVPVGDIVDEDIGEGKPPEVLDFTKMDKSPNMASLDLPTDQSDTTDESEGEVVCTSDHNHFCKQMLFSVYHIQVEKLFDLLYNDTPFIQSVHQSKRNSNLAVSPWQDDTNGSGNRHRTLSYTVALNYSIGPKSSHTFEKQTLYKLSKPGSLYVVDTECSMAGIPYADAFVVVNRFCISHVTRHKSRLRITTEIRYKKSVWGLAKSMIEKNGYQGSEDFFKTLDTHLKREVDSLQETTKGSQTQSLKRKLRKRRTRTNTANMENATLKPSKPGMSRHLSLMENKSKQSRHTPQAVPPSPIRSVSQNREEKLMKLNADTLVRIILVVLVLLVVFNAILFYKLWSLEGFATMLYSPNASPNVDQTTPKSQDEWVGVLKQQQYLYEREIDKWKEILSSSITLIDQMKLTLVELRNSLESRLSTKDMYKMHDT</sequence>
<evidence type="ECO:0000256" key="5">
    <source>
        <dbReference type="SAM" id="MobiDB-lite"/>
    </source>
</evidence>
<feature type="transmembrane region" description="Helical" evidence="6">
    <location>
        <begin position="810"/>
        <end position="833"/>
    </location>
</feature>
<dbReference type="FunFam" id="2.30.29.30:FF:000008">
    <property type="entry name" value="GRAM domain containing 1B"/>
    <property type="match status" value="1"/>
</dbReference>
<feature type="compositionally biased region" description="Polar residues" evidence="5">
    <location>
        <begin position="90"/>
        <end position="104"/>
    </location>
</feature>
<dbReference type="STRING" id="6573.A0A210QUJ5"/>
<name>A0A210QUJ5_MIZYE</name>
<dbReference type="SMART" id="SM00568">
    <property type="entry name" value="GRAM"/>
    <property type="match status" value="1"/>
</dbReference>
<comment type="subcellular location">
    <subcellularLocation>
        <location evidence="1">Membrane</location>
        <topology evidence="1">Single-pass membrane protein</topology>
    </subcellularLocation>
</comment>
<feature type="region of interest" description="Disordered" evidence="5">
    <location>
        <begin position="724"/>
        <end position="767"/>
    </location>
</feature>
<feature type="region of interest" description="Disordered" evidence="5">
    <location>
        <begin position="135"/>
        <end position="220"/>
    </location>
</feature>
<dbReference type="PANTHER" id="PTHR23319:SF4">
    <property type="entry name" value="GRAM DOMAIN CONTAINING 1B, ISOFORM E"/>
    <property type="match status" value="1"/>
</dbReference>
<comment type="caution">
    <text evidence="8">The sequence shown here is derived from an EMBL/GenBank/DDBJ whole genome shotgun (WGS) entry which is preliminary data.</text>
</comment>
<dbReference type="InterPro" id="IPR031968">
    <property type="entry name" value="VASt"/>
</dbReference>
<dbReference type="GO" id="GO:0032934">
    <property type="term" value="F:sterol binding"/>
    <property type="evidence" value="ECO:0007669"/>
    <property type="project" value="TreeGrafter"/>
</dbReference>
<feature type="compositionally biased region" description="Polar residues" evidence="5">
    <location>
        <begin position="155"/>
        <end position="168"/>
    </location>
</feature>
<dbReference type="GO" id="GO:0140268">
    <property type="term" value="C:endoplasmic reticulum-plasma membrane contact site"/>
    <property type="evidence" value="ECO:0007669"/>
    <property type="project" value="TreeGrafter"/>
</dbReference>
<dbReference type="GO" id="GO:0005886">
    <property type="term" value="C:plasma membrane"/>
    <property type="evidence" value="ECO:0007669"/>
    <property type="project" value="TreeGrafter"/>
</dbReference>
<dbReference type="PANTHER" id="PTHR23319">
    <property type="entry name" value="GRAM DOMAIN CONTAINING 1B, ISOFORM E"/>
    <property type="match status" value="1"/>
</dbReference>
<protein>
    <submittedName>
        <fullName evidence="8">GRAM domain-containing protein 1B</fullName>
    </submittedName>
</protein>
<keyword evidence="9" id="KW-1185">Reference proteome</keyword>
<keyword evidence="4 6" id="KW-0472">Membrane</keyword>
<reference evidence="8 9" key="1">
    <citation type="journal article" date="2017" name="Nat. Ecol. Evol.">
        <title>Scallop genome provides insights into evolution of bilaterian karyotype and development.</title>
        <authorList>
            <person name="Wang S."/>
            <person name="Zhang J."/>
            <person name="Jiao W."/>
            <person name="Li J."/>
            <person name="Xun X."/>
            <person name="Sun Y."/>
            <person name="Guo X."/>
            <person name="Huan P."/>
            <person name="Dong B."/>
            <person name="Zhang L."/>
            <person name="Hu X."/>
            <person name="Sun X."/>
            <person name="Wang J."/>
            <person name="Zhao C."/>
            <person name="Wang Y."/>
            <person name="Wang D."/>
            <person name="Huang X."/>
            <person name="Wang R."/>
            <person name="Lv J."/>
            <person name="Li Y."/>
            <person name="Zhang Z."/>
            <person name="Liu B."/>
            <person name="Lu W."/>
            <person name="Hui Y."/>
            <person name="Liang J."/>
            <person name="Zhou Z."/>
            <person name="Hou R."/>
            <person name="Li X."/>
            <person name="Liu Y."/>
            <person name="Li H."/>
            <person name="Ning X."/>
            <person name="Lin Y."/>
            <person name="Zhao L."/>
            <person name="Xing Q."/>
            <person name="Dou J."/>
            <person name="Li Y."/>
            <person name="Mao J."/>
            <person name="Guo H."/>
            <person name="Dou H."/>
            <person name="Li T."/>
            <person name="Mu C."/>
            <person name="Jiang W."/>
            <person name="Fu Q."/>
            <person name="Fu X."/>
            <person name="Miao Y."/>
            <person name="Liu J."/>
            <person name="Yu Q."/>
            <person name="Li R."/>
            <person name="Liao H."/>
            <person name="Li X."/>
            <person name="Kong Y."/>
            <person name="Jiang Z."/>
            <person name="Chourrout D."/>
            <person name="Li R."/>
            <person name="Bao Z."/>
        </authorList>
    </citation>
    <scope>NUCLEOTIDE SEQUENCE [LARGE SCALE GENOMIC DNA]</scope>
    <source>
        <strain evidence="8 9">PY_sf001</strain>
    </source>
</reference>
<keyword evidence="2 6" id="KW-0812">Transmembrane</keyword>
<feature type="compositionally biased region" description="Basic and acidic residues" evidence="5">
    <location>
        <begin position="1"/>
        <end position="16"/>
    </location>
</feature>
<feature type="region of interest" description="Disordered" evidence="5">
    <location>
        <begin position="77"/>
        <end position="119"/>
    </location>
</feature>
<feature type="region of interest" description="Disordered" evidence="5">
    <location>
        <begin position="234"/>
        <end position="258"/>
    </location>
</feature>
<evidence type="ECO:0000313" key="8">
    <source>
        <dbReference type="EMBL" id="OWF52405.1"/>
    </source>
</evidence>
<feature type="region of interest" description="Disordered" evidence="5">
    <location>
        <begin position="773"/>
        <end position="792"/>
    </location>
</feature>
<feature type="domain" description="VASt" evidence="7">
    <location>
        <begin position="548"/>
        <end position="726"/>
    </location>
</feature>
<evidence type="ECO:0000256" key="6">
    <source>
        <dbReference type="SAM" id="Phobius"/>
    </source>
</evidence>
<dbReference type="InterPro" id="IPR051482">
    <property type="entry name" value="Cholesterol_transport"/>
</dbReference>
<dbReference type="PROSITE" id="PS51778">
    <property type="entry name" value="VAST"/>
    <property type="match status" value="1"/>
</dbReference>
<evidence type="ECO:0000256" key="3">
    <source>
        <dbReference type="ARBA" id="ARBA00022989"/>
    </source>
</evidence>
<evidence type="ECO:0000256" key="2">
    <source>
        <dbReference type="ARBA" id="ARBA00022692"/>
    </source>
</evidence>
<dbReference type="CDD" id="cd13220">
    <property type="entry name" value="PH-GRAM_GRAMDC"/>
    <property type="match status" value="1"/>
</dbReference>
<evidence type="ECO:0000313" key="9">
    <source>
        <dbReference type="Proteomes" id="UP000242188"/>
    </source>
</evidence>
<evidence type="ECO:0000259" key="7">
    <source>
        <dbReference type="PROSITE" id="PS51778"/>
    </source>
</evidence>
<feature type="region of interest" description="Disordered" evidence="5">
    <location>
        <begin position="1"/>
        <end position="59"/>
    </location>
</feature>
<dbReference type="GO" id="GO:0120015">
    <property type="term" value="F:sterol transfer activity"/>
    <property type="evidence" value="ECO:0007669"/>
    <property type="project" value="TreeGrafter"/>
</dbReference>
<keyword evidence="3 6" id="KW-1133">Transmembrane helix</keyword>
<feature type="region of interest" description="Disordered" evidence="5">
    <location>
        <begin position="501"/>
        <end position="539"/>
    </location>
</feature>
<dbReference type="Gene3D" id="2.30.29.30">
    <property type="entry name" value="Pleckstrin-homology domain (PH domain)/Phosphotyrosine-binding domain (PTB)"/>
    <property type="match status" value="1"/>
</dbReference>
<dbReference type="Pfam" id="PF16016">
    <property type="entry name" value="VASt"/>
    <property type="match status" value="1"/>
</dbReference>
<feature type="compositionally biased region" description="Low complexity" evidence="5">
    <location>
        <begin position="198"/>
        <end position="216"/>
    </location>
</feature>
<feature type="compositionally biased region" description="Polar residues" evidence="5">
    <location>
        <begin position="17"/>
        <end position="39"/>
    </location>
</feature>
<dbReference type="InterPro" id="IPR004182">
    <property type="entry name" value="GRAM"/>
</dbReference>
<dbReference type="GO" id="GO:0005789">
    <property type="term" value="C:endoplasmic reticulum membrane"/>
    <property type="evidence" value="ECO:0007669"/>
    <property type="project" value="UniProtKB-ARBA"/>
</dbReference>
<dbReference type="Proteomes" id="UP000242188">
    <property type="component" value="Unassembled WGS sequence"/>
</dbReference>